<keyword evidence="1" id="KW-0812">Transmembrane</keyword>
<sequence length="108" mass="12310">MTTGRLPDHEQRILDEMERVLRRDRRLDRRLRTHCRHPRLARLAAWSPRPWVVAGWLAVAVGLMVAGIVTGEPGVIWAFAGVWPLSLFAAFRLLCRWTEPPGGPRSHG</sequence>
<dbReference type="InterPro" id="IPR021401">
    <property type="entry name" value="DUF3040"/>
</dbReference>
<dbReference type="STRING" id="68231.AQJ30_06270"/>
<keyword evidence="3" id="KW-1185">Reference proteome</keyword>
<dbReference type="Pfam" id="PF11239">
    <property type="entry name" value="DUF3040"/>
    <property type="match status" value="1"/>
</dbReference>
<keyword evidence="1" id="KW-0472">Membrane</keyword>
<evidence type="ECO:0000313" key="3">
    <source>
        <dbReference type="Proteomes" id="UP000053271"/>
    </source>
</evidence>
<feature type="transmembrane region" description="Helical" evidence="1">
    <location>
        <begin position="51"/>
        <end position="69"/>
    </location>
</feature>
<dbReference type="RefSeq" id="WP_067229669.1">
    <property type="nucleotide sequence ID" value="NZ_JBFACV010000068.1"/>
</dbReference>
<dbReference type="EMBL" id="LMWS01000008">
    <property type="protein sequence ID" value="KUN40278.1"/>
    <property type="molecule type" value="Genomic_DNA"/>
</dbReference>
<gene>
    <name evidence="2" type="ORF">AQJ30_06270</name>
</gene>
<dbReference type="Proteomes" id="UP000053271">
    <property type="component" value="Unassembled WGS sequence"/>
</dbReference>
<accession>A0A101R263</accession>
<proteinExistence type="predicted"/>
<evidence type="ECO:0008006" key="4">
    <source>
        <dbReference type="Google" id="ProtNLM"/>
    </source>
</evidence>
<comment type="caution">
    <text evidence="2">The sequence shown here is derived from an EMBL/GenBank/DDBJ whole genome shotgun (WGS) entry which is preliminary data.</text>
</comment>
<evidence type="ECO:0000313" key="2">
    <source>
        <dbReference type="EMBL" id="KUN40278.1"/>
    </source>
</evidence>
<dbReference type="GeneID" id="91424226"/>
<organism evidence="2 3">
    <name type="scientific">Streptomyces longwoodensis</name>
    <dbReference type="NCBI Taxonomy" id="68231"/>
    <lineage>
        <taxon>Bacteria</taxon>
        <taxon>Bacillati</taxon>
        <taxon>Actinomycetota</taxon>
        <taxon>Actinomycetes</taxon>
        <taxon>Kitasatosporales</taxon>
        <taxon>Streptomycetaceae</taxon>
        <taxon>Streptomyces</taxon>
    </lineage>
</organism>
<protein>
    <recommendedName>
        <fullName evidence="4">DUF3040 domain-containing protein</fullName>
    </recommendedName>
</protein>
<reference evidence="2 3" key="1">
    <citation type="submission" date="2015-10" db="EMBL/GenBank/DDBJ databases">
        <title>Draft genome sequence of Streptomyces longwoodensis DSM 41677, type strain for the species Streptomyces longwoodensis.</title>
        <authorList>
            <person name="Ruckert C."/>
            <person name="Winkler A."/>
            <person name="Kalinowski J."/>
            <person name="Kampfer P."/>
            <person name="Glaeser S."/>
        </authorList>
    </citation>
    <scope>NUCLEOTIDE SEQUENCE [LARGE SCALE GENOMIC DNA]</scope>
    <source>
        <strain evidence="2 3">DSM 41677</strain>
    </source>
</reference>
<dbReference type="AlphaFoldDB" id="A0A101R263"/>
<name>A0A101R263_9ACTN</name>
<evidence type="ECO:0000256" key="1">
    <source>
        <dbReference type="SAM" id="Phobius"/>
    </source>
</evidence>
<keyword evidence="1" id="KW-1133">Transmembrane helix</keyword>
<feature type="transmembrane region" description="Helical" evidence="1">
    <location>
        <begin position="75"/>
        <end position="95"/>
    </location>
</feature>